<organism evidence="1 2">
    <name type="scientific">Entomophthora muscae</name>
    <dbReference type="NCBI Taxonomy" id="34485"/>
    <lineage>
        <taxon>Eukaryota</taxon>
        <taxon>Fungi</taxon>
        <taxon>Fungi incertae sedis</taxon>
        <taxon>Zoopagomycota</taxon>
        <taxon>Entomophthoromycotina</taxon>
        <taxon>Entomophthoromycetes</taxon>
        <taxon>Entomophthorales</taxon>
        <taxon>Entomophthoraceae</taxon>
        <taxon>Entomophthora</taxon>
    </lineage>
</organism>
<keyword evidence="2" id="KW-1185">Reference proteome</keyword>
<evidence type="ECO:0000313" key="1">
    <source>
        <dbReference type="EMBL" id="KAJ9070783.1"/>
    </source>
</evidence>
<dbReference type="Proteomes" id="UP001165960">
    <property type="component" value="Unassembled WGS sequence"/>
</dbReference>
<reference evidence="1" key="1">
    <citation type="submission" date="2022-04" db="EMBL/GenBank/DDBJ databases">
        <title>Genome of the entomopathogenic fungus Entomophthora muscae.</title>
        <authorList>
            <person name="Elya C."/>
            <person name="Lovett B.R."/>
            <person name="Lee E."/>
            <person name="Macias A.M."/>
            <person name="Hajek A.E."/>
            <person name="De Bivort B.L."/>
            <person name="Kasson M.T."/>
            <person name="De Fine Licht H.H."/>
            <person name="Stajich J.E."/>
        </authorList>
    </citation>
    <scope>NUCLEOTIDE SEQUENCE</scope>
    <source>
        <strain evidence="1">Berkeley</strain>
    </source>
</reference>
<name>A0ACC2T839_9FUNG</name>
<comment type="caution">
    <text evidence="1">The sequence shown here is derived from an EMBL/GenBank/DDBJ whole genome shotgun (WGS) entry which is preliminary data.</text>
</comment>
<protein>
    <submittedName>
        <fullName evidence="1">Uncharacterized protein</fullName>
    </submittedName>
</protein>
<evidence type="ECO:0000313" key="2">
    <source>
        <dbReference type="Proteomes" id="UP001165960"/>
    </source>
</evidence>
<dbReference type="EMBL" id="QTSX02003560">
    <property type="protein sequence ID" value="KAJ9070783.1"/>
    <property type="molecule type" value="Genomic_DNA"/>
</dbReference>
<proteinExistence type="predicted"/>
<sequence length="206" mass="22349">MQGYTGSSNNEASVYGHSNPQAPPQALPRSGLWGSYPPVPKCVLDCSQGPAGRGCHSLSSNNILDSLYLVLDFCTSVLDVCSFDLDSCSLNLDSGAALRIQLPIIGLLLHYLGLYQSKQAPAGDQKASKTSWQKLRRPVSGLTILLLWKLRPKSGNQTWNLDSPGPPGLWTAGTPTRIFLGLSPCKLMLKMMAHPVKQIEPRKLVH</sequence>
<accession>A0ACC2T839</accession>
<gene>
    <name evidence="1" type="ORF">DSO57_1004033</name>
</gene>